<dbReference type="EMBL" id="KM017070">
    <property type="protein sequence ID" value="AJW29262.1"/>
    <property type="molecule type" value="Genomic_DNA"/>
</dbReference>
<geneLocation type="plasmid" evidence="1">
    <name>201</name>
</geneLocation>
<proteinExistence type="predicted"/>
<keyword evidence="1" id="KW-0614">Plasmid</keyword>
<protein>
    <submittedName>
        <fullName evidence="1">Uncharacterized protein</fullName>
    </submittedName>
</protein>
<gene>
    <name evidence="1" type="ORF">plasmid201_074</name>
</gene>
<evidence type="ECO:0000313" key="1">
    <source>
        <dbReference type="EMBL" id="AJW29262.1"/>
    </source>
</evidence>
<organism evidence="1">
    <name type="scientific">Sphingomonas sp. NS2</name>
    <dbReference type="NCBI Taxonomy" id="908605"/>
    <lineage>
        <taxon>Bacteria</taxon>
        <taxon>Pseudomonadati</taxon>
        <taxon>Pseudomonadota</taxon>
        <taxon>Alphaproteobacteria</taxon>
        <taxon>Sphingomonadales</taxon>
        <taxon>Sphingomonadaceae</taxon>
        <taxon>Sphingomonas</taxon>
    </lineage>
</organism>
<dbReference type="AlphaFoldDB" id="A0A0D4ZYC7"/>
<sequence>MEFAHSPKSIREHHLEHCVVETNIESAMASFLTVRRLGIHPGSSTARFQALGSALR</sequence>
<accession>A0A0D4ZYC7</accession>
<reference evidence="1" key="1">
    <citation type="submission" date="2014-06" db="EMBL/GenBank/DDBJ databases">
        <title>Molecular and ecological studies on carbamate pesticide degrading bacteria isolated from agricultural soils.</title>
        <authorList>
            <person name="Kim D.-U."/>
            <person name="Ka J.-O."/>
        </authorList>
    </citation>
    <scope>NUCLEOTIDE SEQUENCE</scope>
    <source>
        <strain evidence="1">NS2</strain>
        <plasmid evidence="1">201</plasmid>
    </source>
</reference>
<name>A0A0D4ZYC7_9SPHN</name>